<feature type="transmembrane region" description="Helical" evidence="1">
    <location>
        <begin position="106"/>
        <end position="127"/>
    </location>
</feature>
<feature type="transmembrane region" description="Helical" evidence="1">
    <location>
        <begin position="59"/>
        <end position="85"/>
    </location>
</feature>
<accession>A0A7C5LFW9</accession>
<keyword evidence="1" id="KW-0812">Transmembrane</keyword>
<protein>
    <recommendedName>
        <fullName evidence="3">Stage II sporulation protein M</fullName>
    </recommendedName>
</protein>
<keyword evidence="1" id="KW-0472">Membrane</keyword>
<dbReference type="EMBL" id="DRWN01000042">
    <property type="protein sequence ID" value="HHK68563.1"/>
    <property type="molecule type" value="Genomic_DNA"/>
</dbReference>
<keyword evidence="1" id="KW-1133">Transmembrane helix</keyword>
<evidence type="ECO:0008006" key="3">
    <source>
        <dbReference type="Google" id="ProtNLM"/>
    </source>
</evidence>
<gene>
    <name evidence="2" type="ORF">ENM11_05355</name>
</gene>
<feature type="transmembrane region" description="Helical" evidence="1">
    <location>
        <begin position="147"/>
        <end position="173"/>
    </location>
</feature>
<proteinExistence type="predicted"/>
<comment type="caution">
    <text evidence="2">The sequence shown here is derived from an EMBL/GenBank/DDBJ whole genome shotgun (WGS) entry which is preliminary data.</text>
</comment>
<name>A0A7C5LFW9_CALS0</name>
<sequence>MQLPSLVFSRLIAGLIATVVLTCLLAAGALTPISSSDAEQMAEWLKDMASGLVQSPLGIFLNNLAASLLMMVPALGIGLAAYIVYQTGLVIAAISASSRIPAVFSLLVPFVTLYGFVEMLAYGFAVSESFYLASAAVRKRFGRELRILPFVVAVVVGLLALAAVIEWSLIAFFQRFSPS</sequence>
<organism evidence="2">
    <name type="scientific">Caldiarchaeum subterraneum</name>
    <dbReference type="NCBI Taxonomy" id="311458"/>
    <lineage>
        <taxon>Archaea</taxon>
        <taxon>Nitrososphaerota</taxon>
        <taxon>Candidatus Caldarchaeales</taxon>
        <taxon>Candidatus Caldarchaeaceae</taxon>
        <taxon>Candidatus Caldarchaeum</taxon>
    </lineage>
</organism>
<reference evidence="2" key="1">
    <citation type="journal article" date="2020" name="mSystems">
        <title>Genome- and Community-Level Interaction Insights into Carbon Utilization and Element Cycling Functions of Hydrothermarchaeota in Hydrothermal Sediment.</title>
        <authorList>
            <person name="Zhou Z."/>
            <person name="Liu Y."/>
            <person name="Xu W."/>
            <person name="Pan J."/>
            <person name="Luo Z.H."/>
            <person name="Li M."/>
        </authorList>
    </citation>
    <scope>NUCLEOTIDE SEQUENCE [LARGE SCALE GENOMIC DNA]</scope>
    <source>
        <strain evidence="2">SpSt-1056</strain>
    </source>
</reference>
<evidence type="ECO:0000256" key="1">
    <source>
        <dbReference type="SAM" id="Phobius"/>
    </source>
</evidence>
<evidence type="ECO:0000313" key="2">
    <source>
        <dbReference type="EMBL" id="HHK68563.1"/>
    </source>
</evidence>
<dbReference type="AlphaFoldDB" id="A0A7C5LFW9"/>